<dbReference type="Pfam" id="PF12215">
    <property type="entry name" value="Glyco_hydr_116N"/>
    <property type="match status" value="1"/>
</dbReference>
<keyword evidence="2" id="KW-1185">Reference proteome</keyword>
<accession>A0A0R3S1H3</accession>
<sequence>MTNAGKEWDLRSSEFSHKYGWFARGDKVPDEIRVPFNRPSVRHIYQALPFLRRYLISWLKSIGKKETLSINFLEPLIHKPFYGVPCGTIGSGSIGRDFRGGFCKFGLRPGIIEQKIDVVKANQFILTLRQKKEDNLWRTVYQKVLCACSSMSFEHDELASWDFSFPPDKLTYRGLYPRSWTYYSIPEFDFILCIRQVSPVIPDDYEDSSLPVTLFIIDVENRSNVDLQVSVTFTFRNGTGCQKWCSESVCKADIFEENHESSLVKGVYLKHTINYMHCTYSIGVLMQDALHVSCCTGFDPCGTGEDIWTPLLVNRDFEKKSKNADQRQLGIAVLAETLIKANTKVASCIEYVLVWDMPVVQRYTRFFGDRGHASPSICAYSLAKYREWENKIDKWQSSVTTHP</sequence>
<dbReference type="GO" id="GO:0008422">
    <property type="term" value="F:beta-glucosidase activity"/>
    <property type="evidence" value="ECO:0007669"/>
    <property type="project" value="TreeGrafter"/>
</dbReference>
<dbReference type="AlphaFoldDB" id="A0A0R3S1H3"/>
<evidence type="ECO:0000313" key="3">
    <source>
        <dbReference type="WBParaSite" id="EEL_0000851701-mRNA-1"/>
    </source>
</evidence>
<dbReference type="PANTHER" id="PTHR12654">
    <property type="entry name" value="BILE ACID BETA-GLUCOSIDASE-RELATED"/>
    <property type="match status" value="1"/>
</dbReference>
<evidence type="ECO:0000313" key="2">
    <source>
        <dbReference type="Proteomes" id="UP000050640"/>
    </source>
</evidence>
<reference evidence="3" key="1">
    <citation type="submission" date="2017-02" db="UniProtKB">
        <authorList>
            <consortium name="WormBaseParasite"/>
        </authorList>
    </citation>
    <scope>IDENTIFICATION</scope>
</reference>
<dbReference type="PANTHER" id="PTHR12654:SF2">
    <property type="entry name" value="NON-LYSOSOMAL GLUCOSYLCERAMIDASE"/>
    <property type="match status" value="1"/>
</dbReference>
<dbReference type="Proteomes" id="UP000050640">
    <property type="component" value="Unplaced"/>
</dbReference>
<organism evidence="2 3">
    <name type="scientific">Elaeophora elaphi</name>
    <dbReference type="NCBI Taxonomy" id="1147741"/>
    <lineage>
        <taxon>Eukaryota</taxon>
        <taxon>Metazoa</taxon>
        <taxon>Ecdysozoa</taxon>
        <taxon>Nematoda</taxon>
        <taxon>Chromadorea</taxon>
        <taxon>Rhabditida</taxon>
        <taxon>Spirurina</taxon>
        <taxon>Spiruromorpha</taxon>
        <taxon>Filarioidea</taxon>
        <taxon>Onchocercidae</taxon>
        <taxon>Elaeophora</taxon>
    </lineage>
</organism>
<name>A0A0R3S1H3_9BILA</name>
<dbReference type="InterPro" id="IPR052566">
    <property type="entry name" value="Non-lysos_glucosylceramidase"/>
</dbReference>
<evidence type="ECO:0000259" key="1">
    <source>
        <dbReference type="Pfam" id="PF12215"/>
    </source>
</evidence>
<proteinExistence type="predicted"/>
<dbReference type="WBParaSite" id="EEL_0000851701-mRNA-1">
    <property type="protein sequence ID" value="EEL_0000851701-mRNA-1"/>
    <property type="gene ID" value="EEL_0000851701"/>
</dbReference>
<protein>
    <submittedName>
        <fullName evidence="3">Glyco_hydr_116N domain-containing protein</fullName>
    </submittedName>
</protein>
<dbReference type="STRING" id="1147741.A0A0R3S1H3"/>
<dbReference type="InterPro" id="IPR024462">
    <property type="entry name" value="GH116_N"/>
</dbReference>
<feature type="domain" description="Glycosyl-hydrolase family 116 N-terminal" evidence="1">
    <location>
        <begin position="83"/>
        <end position="388"/>
    </location>
</feature>